<accession>A0A1Y3EPU5</accession>
<sequence>MVNFVNSTRQLGPTIVKMKFESFPHLISFYMFCSVCKSEYDAIIQLNCHTNTTTSGFAHILNLTFSIFITFFVLYTEKTLFGYCNFMDNDKPITETVSVKERLTDRSIVTLKYAKIQCLLKRRRILI</sequence>
<proteinExistence type="predicted"/>
<name>A0A1Y3EPU5_9BILA</name>
<comment type="caution">
    <text evidence="2">The sequence shown here is derived from an EMBL/GenBank/DDBJ whole genome shotgun (WGS) entry which is preliminary data.</text>
</comment>
<organism evidence="2 3">
    <name type="scientific">Trichinella nativa</name>
    <dbReference type="NCBI Taxonomy" id="6335"/>
    <lineage>
        <taxon>Eukaryota</taxon>
        <taxon>Metazoa</taxon>
        <taxon>Ecdysozoa</taxon>
        <taxon>Nematoda</taxon>
        <taxon>Enoplea</taxon>
        <taxon>Dorylaimia</taxon>
        <taxon>Trichinellida</taxon>
        <taxon>Trichinellidae</taxon>
        <taxon>Trichinella</taxon>
    </lineage>
</organism>
<gene>
    <name evidence="2" type="ORF">D917_07118</name>
</gene>
<dbReference type="EMBL" id="LVZM01005036">
    <property type="protein sequence ID" value="OUC47194.1"/>
    <property type="molecule type" value="Genomic_DNA"/>
</dbReference>
<feature type="transmembrane region" description="Helical" evidence="1">
    <location>
        <begin position="56"/>
        <end position="75"/>
    </location>
</feature>
<keyword evidence="1" id="KW-0812">Transmembrane</keyword>
<dbReference type="Proteomes" id="UP000243006">
    <property type="component" value="Unassembled WGS sequence"/>
</dbReference>
<protein>
    <submittedName>
        <fullName evidence="2">Uncharacterized protein</fullName>
    </submittedName>
</protein>
<evidence type="ECO:0000256" key="1">
    <source>
        <dbReference type="SAM" id="Phobius"/>
    </source>
</evidence>
<evidence type="ECO:0000313" key="2">
    <source>
        <dbReference type="EMBL" id="OUC47194.1"/>
    </source>
</evidence>
<keyword evidence="1" id="KW-0472">Membrane</keyword>
<reference evidence="2 3" key="1">
    <citation type="submission" date="2015-04" db="EMBL/GenBank/DDBJ databases">
        <title>Draft genome of the roundworm Trichinella nativa.</title>
        <authorList>
            <person name="Mitreva M."/>
        </authorList>
    </citation>
    <scope>NUCLEOTIDE SEQUENCE [LARGE SCALE GENOMIC DNA]</scope>
    <source>
        <strain evidence="2 3">ISS45</strain>
    </source>
</reference>
<keyword evidence="1" id="KW-1133">Transmembrane helix</keyword>
<evidence type="ECO:0000313" key="3">
    <source>
        <dbReference type="Proteomes" id="UP000243006"/>
    </source>
</evidence>
<dbReference type="AlphaFoldDB" id="A0A1Y3EPU5"/>